<keyword evidence="5" id="KW-1185">Reference proteome</keyword>
<dbReference type="PANTHER" id="PTHR11001">
    <property type="entry name" value="MITOCHONDRIAL FISSION PROCESS PROTEIN 1"/>
    <property type="match status" value="1"/>
</dbReference>
<dbReference type="GO" id="GO:0005739">
    <property type="term" value="C:mitochondrion"/>
    <property type="evidence" value="ECO:0007669"/>
    <property type="project" value="TreeGrafter"/>
</dbReference>
<dbReference type="InterPro" id="IPR019560">
    <property type="entry name" value="Mitochondrial_18_kDa_protein"/>
</dbReference>
<proteinExistence type="inferred from homology"/>
<name>A0AAD9KPQ6_RIDPI</name>
<evidence type="ECO:0000256" key="2">
    <source>
        <dbReference type="ARBA" id="ARBA00017835"/>
    </source>
</evidence>
<dbReference type="Pfam" id="PF10558">
    <property type="entry name" value="MTP18"/>
    <property type="match status" value="2"/>
</dbReference>
<organism evidence="4 5">
    <name type="scientific">Ridgeia piscesae</name>
    <name type="common">Tubeworm</name>
    <dbReference type="NCBI Taxonomy" id="27915"/>
    <lineage>
        <taxon>Eukaryota</taxon>
        <taxon>Metazoa</taxon>
        <taxon>Spiralia</taxon>
        <taxon>Lophotrochozoa</taxon>
        <taxon>Annelida</taxon>
        <taxon>Polychaeta</taxon>
        <taxon>Sedentaria</taxon>
        <taxon>Canalipalpata</taxon>
        <taxon>Sabellida</taxon>
        <taxon>Siboglinidae</taxon>
        <taxon>Ridgeia</taxon>
    </lineage>
</organism>
<gene>
    <name evidence="4" type="ORF">NP493_748g01018</name>
</gene>
<accession>A0AAD9KPQ6</accession>
<evidence type="ECO:0000313" key="5">
    <source>
        <dbReference type="Proteomes" id="UP001209878"/>
    </source>
</evidence>
<dbReference type="EMBL" id="JAODUO010000747">
    <property type="protein sequence ID" value="KAK2175145.1"/>
    <property type="molecule type" value="Genomic_DNA"/>
</dbReference>
<dbReference type="GO" id="GO:0000266">
    <property type="term" value="P:mitochondrial fission"/>
    <property type="evidence" value="ECO:0007669"/>
    <property type="project" value="TreeGrafter"/>
</dbReference>
<dbReference type="AlphaFoldDB" id="A0AAD9KPQ6"/>
<comment type="similarity">
    <text evidence="1">Belongs to the MTFP1 family.</text>
</comment>
<dbReference type="Proteomes" id="UP001209878">
    <property type="component" value="Unassembled WGS sequence"/>
</dbReference>
<sequence>MASENSEHDKIPVELDIFRDTPVRYLGYANEVGESLRALVHVSVVRLSYVISCSYVCADACSKGMTTAKLPWLSDSEKTKKVTASVVDTLVWQGLASVAVPGFTINRICWFTSQVLQRSTALPAQTRKWVMLATGLAAIPFIIKPIDHATDWTLDRSLRKLSWMSHDDS</sequence>
<dbReference type="PANTHER" id="PTHR11001:SF2">
    <property type="entry name" value="MITOCHONDRIAL FISSION PROCESS PROTEIN 1"/>
    <property type="match status" value="1"/>
</dbReference>
<evidence type="ECO:0000256" key="3">
    <source>
        <dbReference type="ARBA" id="ARBA00029631"/>
    </source>
</evidence>
<evidence type="ECO:0000313" key="4">
    <source>
        <dbReference type="EMBL" id="KAK2175145.1"/>
    </source>
</evidence>
<protein>
    <recommendedName>
        <fullName evidence="2">Mitochondrial fission process protein 1</fullName>
    </recommendedName>
    <alternativeName>
        <fullName evidence="3">Mitochondrial 18 kDa protein</fullName>
    </alternativeName>
</protein>
<comment type="caution">
    <text evidence="4">The sequence shown here is derived from an EMBL/GenBank/DDBJ whole genome shotgun (WGS) entry which is preliminary data.</text>
</comment>
<reference evidence="4" key="1">
    <citation type="journal article" date="2023" name="Mol. Biol. Evol.">
        <title>Third-Generation Sequencing Reveals the Adaptive Role of the Epigenome in Three Deep-Sea Polychaetes.</title>
        <authorList>
            <person name="Perez M."/>
            <person name="Aroh O."/>
            <person name="Sun Y."/>
            <person name="Lan Y."/>
            <person name="Juniper S.K."/>
            <person name="Young C.R."/>
            <person name="Angers B."/>
            <person name="Qian P.Y."/>
        </authorList>
    </citation>
    <scope>NUCLEOTIDE SEQUENCE</scope>
    <source>
        <strain evidence="4">R07B-5</strain>
    </source>
</reference>
<evidence type="ECO:0000256" key="1">
    <source>
        <dbReference type="ARBA" id="ARBA00009224"/>
    </source>
</evidence>